<dbReference type="HOGENOM" id="CLU_2908432_0_0_1"/>
<dbReference type="Gramene" id="Solyc10g080910.1.1">
    <property type="protein sequence ID" value="Solyc10g080910.1.1"/>
    <property type="gene ID" value="Solyc10g080910.1"/>
</dbReference>
<keyword evidence="2" id="KW-1185">Reference proteome</keyword>
<dbReference type="AlphaFoldDB" id="K4D2X8"/>
<accession>K4D2X8</accession>
<dbReference type="InParanoid" id="K4D2X8"/>
<reference evidence="1" key="1">
    <citation type="journal article" date="2012" name="Nature">
        <title>The tomato genome sequence provides insights into fleshy fruit evolution.</title>
        <authorList>
            <consortium name="Tomato Genome Consortium"/>
        </authorList>
    </citation>
    <scope>NUCLEOTIDE SEQUENCE [LARGE SCALE GENOMIC DNA]</scope>
    <source>
        <strain evidence="1">cv. Heinz 1706</strain>
    </source>
</reference>
<evidence type="ECO:0000313" key="1">
    <source>
        <dbReference type="EnsemblPlants" id="Solyc10g080910.1.1"/>
    </source>
</evidence>
<organism evidence="1">
    <name type="scientific">Solanum lycopersicum</name>
    <name type="common">Tomato</name>
    <name type="synonym">Lycopersicon esculentum</name>
    <dbReference type="NCBI Taxonomy" id="4081"/>
    <lineage>
        <taxon>Eukaryota</taxon>
        <taxon>Viridiplantae</taxon>
        <taxon>Streptophyta</taxon>
        <taxon>Embryophyta</taxon>
        <taxon>Tracheophyta</taxon>
        <taxon>Spermatophyta</taxon>
        <taxon>Magnoliopsida</taxon>
        <taxon>eudicotyledons</taxon>
        <taxon>Gunneridae</taxon>
        <taxon>Pentapetalae</taxon>
        <taxon>asterids</taxon>
        <taxon>lamiids</taxon>
        <taxon>Solanales</taxon>
        <taxon>Solanaceae</taxon>
        <taxon>Solanoideae</taxon>
        <taxon>Solaneae</taxon>
        <taxon>Solanum</taxon>
        <taxon>Solanum subgen. Lycopersicon</taxon>
    </lineage>
</organism>
<protein>
    <submittedName>
        <fullName evidence="1">Uncharacterized protein</fullName>
    </submittedName>
</protein>
<dbReference type="PaxDb" id="4081-Solyc10g080910.1.1"/>
<reference evidence="1" key="2">
    <citation type="submission" date="2015-06" db="UniProtKB">
        <authorList>
            <consortium name="EnsemblPlants"/>
        </authorList>
    </citation>
    <scope>IDENTIFICATION</scope>
    <source>
        <strain evidence="1">cv. Heinz 1706</strain>
    </source>
</reference>
<sequence>MLNLTTKEASSQEELIIFQIWMRFLVMIREKFVLVQILYTTNKECFQEILELLYMNIVEKKS</sequence>
<proteinExistence type="predicted"/>
<name>K4D2X8_SOLLC</name>
<evidence type="ECO:0000313" key="2">
    <source>
        <dbReference type="Proteomes" id="UP000004994"/>
    </source>
</evidence>
<dbReference type="Proteomes" id="UP000004994">
    <property type="component" value="Chromosome 10"/>
</dbReference>
<dbReference type="EnsemblPlants" id="Solyc10g080910.1.1">
    <property type="protein sequence ID" value="Solyc10g080910.1.1"/>
    <property type="gene ID" value="Solyc10g080910.1"/>
</dbReference>